<dbReference type="OrthoDB" id="9809801at2"/>
<dbReference type="InterPro" id="IPR041607">
    <property type="entry name" value="HU-HIG"/>
</dbReference>
<reference evidence="3 5" key="1">
    <citation type="submission" date="2014-08" db="EMBL/GenBank/DDBJ databases">
        <title>Porphyromonas cangingivalis strain:COT-109_OH1386 Genome sequencing.</title>
        <authorList>
            <person name="Wallis C."/>
            <person name="Deusch O."/>
            <person name="O'Flynn C."/>
            <person name="Davis I."/>
            <person name="Jospin G."/>
            <person name="Darling A.E."/>
            <person name="Coil D.A."/>
            <person name="Alexiev A."/>
            <person name="Horsfall A."/>
            <person name="Kirkwood N."/>
            <person name="Harris S."/>
            <person name="Eisen J.A."/>
        </authorList>
    </citation>
    <scope>NUCLEOTIDE SEQUENCE [LARGE SCALE GENOMIC DNA]</scope>
    <source>
        <strain evidence="5">COT-109 OH1386</strain>
        <strain evidence="3">COT-109_OH1386</strain>
    </source>
</reference>
<evidence type="ECO:0000313" key="3">
    <source>
        <dbReference type="EMBL" id="KGN81732.1"/>
    </source>
</evidence>
<evidence type="ECO:0000259" key="2">
    <source>
        <dbReference type="Pfam" id="PF18291"/>
    </source>
</evidence>
<protein>
    <submittedName>
        <fullName evidence="4">DNA-binding protein, histone-like, putative</fullName>
    </submittedName>
</protein>
<organism evidence="3 5">
    <name type="scientific">Porphyromonas cangingivalis</name>
    <dbReference type="NCBI Taxonomy" id="36874"/>
    <lineage>
        <taxon>Bacteria</taxon>
        <taxon>Pseudomonadati</taxon>
        <taxon>Bacteroidota</taxon>
        <taxon>Bacteroidia</taxon>
        <taxon>Bacteroidales</taxon>
        <taxon>Porphyromonadaceae</taxon>
        <taxon>Porphyromonas</taxon>
    </lineage>
</organism>
<evidence type="ECO:0000313" key="6">
    <source>
        <dbReference type="Proteomes" id="UP000189956"/>
    </source>
</evidence>
<dbReference type="InterPro" id="IPR005902">
    <property type="entry name" value="HU_DNA-bd_put"/>
</dbReference>
<accession>A0A0A2EVK6</accession>
<evidence type="ECO:0000256" key="1">
    <source>
        <dbReference type="ARBA" id="ARBA00023125"/>
    </source>
</evidence>
<dbReference type="EMBL" id="JQJD01000023">
    <property type="protein sequence ID" value="KGN81732.1"/>
    <property type="molecule type" value="Genomic_DNA"/>
</dbReference>
<dbReference type="Pfam" id="PF18291">
    <property type="entry name" value="HU-HIG"/>
    <property type="match status" value="1"/>
</dbReference>
<name>A0A0A2EVK6_PORCN</name>
<dbReference type="AlphaFoldDB" id="A0A0A2EVK6"/>
<dbReference type="EMBL" id="FUWL01000013">
    <property type="protein sequence ID" value="SJZ67229.1"/>
    <property type="molecule type" value="Genomic_DNA"/>
</dbReference>
<evidence type="ECO:0000313" key="4">
    <source>
        <dbReference type="EMBL" id="SJZ67229.1"/>
    </source>
</evidence>
<gene>
    <name evidence="3" type="ORF">HQ35_03575</name>
    <name evidence="4" type="ORF">SAMN02745205_01560</name>
</gene>
<dbReference type="Proteomes" id="UP000030125">
    <property type="component" value="Unassembled WGS sequence"/>
</dbReference>
<proteinExistence type="predicted"/>
<sequence>MAINFKVKEIKARQKNSAEPKTVFYASSKQVGRVGLYELADDIAGRCTLHVADITAVLEAMSDAVTHFVSLGYGVALGRLGSFYSTLRSKSTDAEKDFSVNNIKKVNLVFVPSVKIKEAMKAISFNQIVKEKPKADKPTVPGGGSDGLSD</sequence>
<dbReference type="SUPFAM" id="SSF47729">
    <property type="entry name" value="IHF-like DNA-binding proteins"/>
    <property type="match status" value="1"/>
</dbReference>
<dbReference type="InterPro" id="IPR010992">
    <property type="entry name" value="IHF-like_DNA-bd_dom_sf"/>
</dbReference>
<evidence type="ECO:0000313" key="5">
    <source>
        <dbReference type="Proteomes" id="UP000030125"/>
    </source>
</evidence>
<dbReference type="eggNOG" id="COG0776">
    <property type="taxonomic scope" value="Bacteria"/>
</dbReference>
<dbReference type="Proteomes" id="UP000189956">
    <property type="component" value="Unassembled WGS sequence"/>
</dbReference>
<dbReference type="NCBIfam" id="TIGR01201">
    <property type="entry name" value="HU_rel"/>
    <property type="match status" value="1"/>
</dbReference>
<keyword evidence="1 4" id="KW-0238">DNA-binding</keyword>
<dbReference type="RefSeq" id="WP_025838787.1">
    <property type="nucleotide sequence ID" value="NZ_CALTZT010000003.1"/>
</dbReference>
<feature type="domain" description="HU" evidence="2">
    <location>
        <begin position="1"/>
        <end position="126"/>
    </location>
</feature>
<dbReference type="GO" id="GO:0003677">
    <property type="term" value="F:DNA binding"/>
    <property type="evidence" value="ECO:0007669"/>
    <property type="project" value="UniProtKB-KW"/>
</dbReference>
<reference evidence="4 6" key="2">
    <citation type="submission" date="2017-02" db="EMBL/GenBank/DDBJ databases">
        <authorList>
            <person name="Peterson S.W."/>
        </authorList>
    </citation>
    <scope>NUCLEOTIDE SEQUENCE [LARGE SCALE GENOMIC DNA]</scope>
    <source>
        <strain evidence="4 6">ATCC 700135</strain>
    </source>
</reference>
<dbReference type="STRING" id="36874.HQ34_07390"/>
<keyword evidence="5" id="KW-1185">Reference proteome</keyword>